<evidence type="ECO:0000259" key="1">
    <source>
        <dbReference type="Pfam" id="PF04765"/>
    </source>
</evidence>
<protein>
    <submittedName>
        <fullName evidence="2">DUF616 domain-containing protein</fullName>
    </submittedName>
</protein>
<name>A0ABS6ILI6_9HYPH</name>
<dbReference type="RefSeq" id="WP_216962727.1">
    <property type="nucleotide sequence ID" value="NZ_JAHOPB010000001.1"/>
</dbReference>
<dbReference type="Proteomes" id="UP000727907">
    <property type="component" value="Unassembled WGS sequence"/>
</dbReference>
<accession>A0ABS6ILI6</accession>
<proteinExistence type="predicted"/>
<sequence length="643" mass="70752">MKTARGALQFSLIRLKSRVRVATERFAPRVARFLIDSLGIMALPGYRALARLVLHRWVCAIDAAIERDFYLEQVEPGARRGAARDPALHYCLTGWMQGFSPALRFDPAAYRHAATGLHWAADPFLHHVEHQAWRDRLGQSVSAVVPPPLAVVPVPSGRERATGRCVIYTAVAGGYDVVRAPEFVPDNCDFVLLSDQPLDAKGWKVRPLIYDHPDPRRAARHAKLHPHLYFPEYRHSLWIDANIGVRGDAGRFVDALTDDSAVGVFSHPTRDCVFDEGDEWIGRKDPEAEAIARQLGHYRMEGHPAGSGLWETSVMVRRHHDPSCIALMTDWWREIERGSARDQVSFPIAARRQSRIVATLAPPGVHARNHPHLTSAPHLQFRLQPDPTLPPLSAERREVRLGALSLTLVILGEDETSDASRLLAGFDRRGSRVVFAGREADVVSVNAILEAADGDWIVLLKGGTTLATDALCKLVATGEQAPRLGVIGPLSTALLAEGGEVAAVETLERLPVDEVSALCAAASDGRYLLIPWVDGPCVAIRRSMLGAVGALEEVAFGSVWDAVLDLCLRAEDRGFVNCISGETFARGQTITADFFPLQSEALRTRHGRERLEMATDRIRIHPGLVALRRRIVELASRYGKGAD</sequence>
<evidence type="ECO:0000313" key="2">
    <source>
        <dbReference type="EMBL" id="MBU8875459.1"/>
    </source>
</evidence>
<dbReference type="PANTHER" id="PTHR12956">
    <property type="entry name" value="ALKALINE CERAMIDASE-RELATED"/>
    <property type="match status" value="1"/>
</dbReference>
<dbReference type="EMBL" id="JAHOPB010000001">
    <property type="protein sequence ID" value="MBU8875459.1"/>
    <property type="molecule type" value="Genomic_DNA"/>
</dbReference>
<organism evidence="2 3">
    <name type="scientific">Reyranella humidisoli</name>
    <dbReference type="NCBI Taxonomy" id="2849149"/>
    <lineage>
        <taxon>Bacteria</taxon>
        <taxon>Pseudomonadati</taxon>
        <taxon>Pseudomonadota</taxon>
        <taxon>Alphaproteobacteria</taxon>
        <taxon>Hyphomicrobiales</taxon>
        <taxon>Reyranellaceae</taxon>
        <taxon>Reyranella</taxon>
    </lineage>
</organism>
<dbReference type="PANTHER" id="PTHR12956:SF17">
    <property type="entry name" value="OS01G0749100 PROTEIN"/>
    <property type="match status" value="1"/>
</dbReference>
<keyword evidence="3" id="KW-1185">Reference proteome</keyword>
<reference evidence="2 3" key="1">
    <citation type="submission" date="2021-06" db="EMBL/GenBank/DDBJ databases">
        <authorList>
            <person name="Lee D.H."/>
        </authorList>
    </citation>
    <scope>NUCLEOTIDE SEQUENCE [LARGE SCALE GENOMIC DNA]</scope>
    <source>
        <strain evidence="2 3">MMS21-HV4-11</strain>
    </source>
</reference>
<comment type="caution">
    <text evidence="2">The sequence shown here is derived from an EMBL/GenBank/DDBJ whole genome shotgun (WGS) entry which is preliminary data.</text>
</comment>
<dbReference type="InterPro" id="IPR006852">
    <property type="entry name" value="TOD1_MUCI70"/>
</dbReference>
<dbReference type="Pfam" id="PF04765">
    <property type="entry name" value="TOD1_MUCI70"/>
    <property type="match status" value="1"/>
</dbReference>
<feature type="domain" description="TOD1/MUCI70 glycosyltransferase-like" evidence="1">
    <location>
        <begin position="213"/>
        <end position="352"/>
    </location>
</feature>
<gene>
    <name evidence="2" type="ORF">KQ910_16915</name>
</gene>
<dbReference type="InterPro" id="IPR048354">
    <property type="entry name" value="TOD1_MUCI70_glycTrfase_dom"/>
</dbReference>
<evidence type="ECO:0000313" key="3">
    <source>
        <dbReference type="Proteomes" id="UP000727907"/>
    </source>
</evidence>